<dbReference type="Proteomes" id="UP001139068">
    <property type="component" value="Unassembled WGS sequence"/>
</dbReference>
<evidence type="ECO:0000313" key="8">
    <source>
        <dbReference type="EMBL" id="MCI4674666.1"/>
    </source>
</evidence>
<gene>
    <name evidence="8" type="ORF">K9U37_06950</name>
</gene>
<evidence type="ECO:0000256" key="5">
    <source>
        <dbReference type="ARBA" id="ARBA00022777"/>
    </source>
</evidence>
<dbReference type="PANTHER" id="PTHR30175:SF1">
    <property type="entry name" value="PTS SYSTEM ARBUTIN-, CELLOBIOSE-, AND SALICIN-SPECIFIC EIIBC COMPONENT-RELATED"/>
    <property type="match status" value="1"/>
</dbReference>
<comment type="caution">
    <text evidence="8">The sequence shown here is derived from an EMBL/GenBank/DDBJ whole genome shotgun (WGS) entry which is preliminary data.</text>
</comment>
<dbReference type="PROSITE" id="PS51098">
    <property type="entry name" value="PTS_EIIB_TYPE_1"/>
    <property type="match status" value="1"/>
</dbReference>
<dbReference type="Pfam" id="PF00367">
    <property type="entry name" value="PTS_EIIB"/>
    <property type="match status" value="1"/>
</dbReference>
<sequence>MSSQTAAEIVRSVGGAANIAGLSHCATRLRFQLRDASGVTQSDIEAVPGVLGAVPQAGDRYQVVIGGAVQSVYNDILALPGMSGAAAPDADAIKAAARAQGPRGKFTWLDWFFEFLSDSFRRSWVLCWARRCSSLSWR</sequence>
<dbReference type="PROSITE" id="PS01035">
    <property type="entry name" value="PTS_EIIB_TYPE_1_CYS"/>
    <property type="match status" value="1"/>
</dbReference>
<dbReference type="InterPro" id="IPR050558">
    <property type="entry name" value="PTS_Sugar-Specific_Components"/>
</dbReference>
<keyword evidence="5" id="KW-0418">Kinase</keyword>
<keyword evidence="9" id="KW-1185">Reference proteome</keyword>
<dbReference type="SUPFAM" id="SSF55604">
    <property type="entry name" value="Glucose permease domain IIB"/>
    <property type="match status" value="1"/>
</dbReference>
<evidence type="ECO:0000256" key="6">
    <source>
        <dbReference type="PROSITE-ProRule" id="PRU00421"/>
    </source>
</evidence>
<feature type="domain" description="PTS EIIB type-1" evidence="7">
    <location>
        <begin position="3"/>
        <end position="86"/>
    </location>
</feature>
<dbReference type="CDD" id="cd00212">
    <property type="entry name" value="PTS_IIB_glc"/>
    <property type="match status" value="1"/>
</dbReference>
<evidence type="ECO:0000256" key="3">
    <source>
        <dbReference type="ARBA" id="ARBA00022679"/>
    </source>
</evidence>
<feature type="active site" description="Phosphocysteine intermediate; for EIIB activity" evidence="6">
    <location>
        <position position="25"/>
    </location>
</feature>
<organism evidence="8 9">
    <name type="scientific">Candidatus Mycolicibacterium alkanivorans</name>
    <dbReference type="NCBI Taxonomy" id="2954114"/>
    <lineage>
        <taxon>Bacteria</taxon>
        <taxon>Bacillati</taxon>
        <taxon>Actinomycetota</taxon>
        <taxon>Actinomycetes</taxon>
        <taxon>Mycobacteriales</taxon>
        <taxon>Mycobacteriaceae</taxon>
        <taxon>Mycolicibacterium</taxon>
    </lineage>
</organism>
<evidence type="ECO:0000259" key="7">
    <source>
        <dbReference type="PROSITE" id="PS51098"/>
    </source>
</evidence>
<reference evidence="8" key="1">
    <citation type="journal article" date="2022" name="ISME J.">
        <title>Identification of active gaseous-alkane degraders at natural gas seeps.</title>
        <authorList>
            <person name="Farhan Ul Haque M."/>
            <person name="Hernandez M."/>
            <person name="Crombie A.T."/>
            <person name="Murrell J.C."/>
        </authorList>
    </citation>
    <scope>NUCLEOTIDE SEQUENCE</scope>
    <source>
        <strain evidence="8">ANDR5</strain>
    </source>
</reference>
<keyword evidence="1" id="KW-0813">Transport</keyword>
<dbReference type="EMBL" id="JAIVFL010000001">
    <property type="protein sequence ID" value="MCI4674666.1"/>
    <property type="molecule type" value="Genomic_DNA"/>
</dbReference>
<proteinExistence type="predicted"/>
<dbReference type="InterPro" id="IPR036878">
    <property type="entry name" value="Glu_permease_IIB"/>
</dbReference>
<keyword evidence="3" id="KW-0808">Transferase</keyword>
<accession>A0ABS9YTW3</accession>
<dbReference type="InterPro" id="IPR001996">
    <property type="entry name" value="PTS_IIB_1"/>
</dbReference>
<dbReference type="Gene3D" id="3.30.1360.60">
    <property type="entry name" value="Glucose permease domain IIB"/>
    <property type="match status" value="1"/>
</dbReference>
<dbReference type="PANTHER" id="PTHR30175">
    <property type="entry name" value="PHOSPHOTRANSFERASE SYSTEM TRANSPORT PROTEIN"/>
    <property type="match status" value="1"/>
</dbReference>
<keyword evidence="4" id="KW-0598">Phosphotransferase system</keyword>
<protein>
    <submittedName>
        <fullName evidence="8">PTS glucose/sucrose transporter subunit IIB</fullName>
    </submittedName>
</protein>
<evidence type="ECO:0000256" key="2">
    <source>
        <dbReference type="ARBA" id="ARBA00022597"/>
    </source>
</evidence>
<keyword evidence="2" id="KW-0762">Sugar transport</keyword>
<evidence type="ECO:0000256" key="4">
    <source>
        <dbReference type="ARBA" id="ARBA00022683"/>
    </source>
</evidence>
<evidence type="ECO:0000313" key="9">
    <source>
        <dbReference type="Proteomes" id="UP001139068"/>
    </source>
</evidence>
<dbReference type="InterPro" id="IPR018113">
    <property type="entry name" value="PTrfase_EIIB_Cys"/>
</dbReference>
<evidence type="ECO:0000256" key="1">
    <source>
        <dbReference type="ARBA" id="ARBA00022448"/>
    </source>
</evidence>
<name>A0ABS9YTW3_9MYCO</name>